<organism evidence="6 7">
    <name type="scientific">Arthroderma otae (strain ATCC MYA-4605 / CBS 113480)</name>
    <name type="common">Microsporum canis</name>
    <dbReference type="NCBI Taxonomy" id="554155"/>
    <lineage>
        <taxon>Eukaryota</taxon>
        <taxon>Fungi</taxon>
        <taxon>Dikarya</taxon>
        <taxon>Ascomycota</taxon>
        <taxon>Pezizomycotina</taxon>
        <taxon>Eurotiomycetes</taxon>
        <taxon>Eurotiomycetidae</taxon>
        <taxon>Onygenales</taxon>
        <taxon>Arthrodermataceae</taxon>
        <taxon>Microsporum</taxon>
    </lineage>
</organism>
<accession>C5FFZ5</accession>
<dbReference type="PANTHER" id="PTHR48105">
    <property type="entry name" value="THIOREDOXIN REDUCTASE 1-RELATED-RELATED"/>
    <property type="match status" value="1"/>
</dbReference>
<dbReference type="Pfam" id="PF07992">
    <property type="entry name" value="Pyr_redox_2"/>
    <property type="match status" value="1"/>
</dbReference>
<proteinExistence type="inferred from homology"/>
<keyword evidence="7" id="KW-1185">Reference proteome</keyword>
<evidence type="ECO:0000256" key="4">
    <source>
        <dbReference type="SAM" id="SignalP"/>
    </source>
</evidence>
<dbReference type="SUPFAM" id="SSF51905">
    <property type="entry name" value="FAD/NAD(P)-binding domain"/>
    <property type="match status" value="1"/>
</dbReference>
<keyword evidence="3" id="KW-0560">Oxidoreductase</keyword>
<dbReference type="GO" id="GO:0016491">
    <property type="term" value="F:oxidoreductase activity"/>
    <property type="evidence" value="ECO:0007669"/>
    <property type="project" value="UniProtKB-KW"/>
</dbReference>
<evidence type="ECO:0000256" key="1">
    <source>
        <dbReference type="ARBA" id="ARBA00009333"/>
    </source>
</evidence>
<dbReference type="AlphaFoldDB" id="C5FFZ5"/>
<keyword evidence="4" id="KW-0732">Signal</keyword>
<dbReference type="GO" id="GO:0097237">
    <property type="term" value="P:cellular response to toxic substance"/>
    <property type="evidence" value="ECO:0007669"/>
    <property type="project" value="UniProtKB-ARBA"/>
</dbReference>
<evidence type="ECO:0000313" key="7">
    <source>
        <dbReference type="Proteomes" id="UP000002035"/>
    </source>
</evidence>
<protein>
    <submittedName>
        <fullName evidence="6">Sulphydryl oxidase Sox</fullName>
    </submittedName>
</protein>
<dbReference type="eggNOG" id="ENOG502S4MV">
    <property type="taxonomic scope" value="Eukaryota"/>
</dbReference>
<dbReference type="EMBL" id="DS995702">
    <property type="protein sequence ID" value="EEQ29680.1"/>
    <property type="molecule type" value="Genomic_DNA"/>
</dbReference>
<dbReference type="HOGENOM" id="CLU_031864_5_0_1"/>
<dbReference type="InterPro" id="IPR050097">
    <property type="entry name" value="Ferredoxin-NADP_redctase_2"/>
</dbReference>
<evidence type="ECO:0000256" key="3">
    <source>
        <dbReference type="ARBA" id="ARBA00023002"/>
    </source>
</evidence>
<dbReference type="OMA" id="AAIWIHK"/>
<dbReference type="VEuPathDB" id="FungiDB:MCYG_02499"/>
<dbReference type="STRING" id="554155.C5FFZ5"/>
<dbReference type="OrthoDB" id="10260355at2759"/>
<dbReference type="InterPro" id="IPR036188">
    <property type="entry name" value="FAD/NAD-bd_sf"/>
</dbReference>
<dbReference type="GeneID" id="9222535"/>
<feature type="domain" description="FAD/NAD(P)-binding" evidence="5">
    <location>
        <begin position="27"/>
        <end position="173"/>
    </location>
</feature>
<keyword evidence="2" id="KW-0285">Flavoprotein</keyword>
<feature type="signal peptide" evidence="4">
    <location>
        <begin position="1"/>
        <end position="19"/>
    </location>
</feature>
<dbReference type="PRINTS" id="PR00368">
    <property type="entry name" value="FADPNR"/>
</dbReference>
<dbReference type="RefSeq" id="XP_002849565.1">
    <property type="nucleotide sequence ID" value="XM_002849519.1"/>
</dbReference>
<evidence type="ECO:0000313" key="6">
    <source>
        <dbReference type="EMBL" id="EEQ29680.1"/>
    </source>
</evidence>
<feature type="chain" id="PRO_5002951388" evidence="4">
    <location>
        <begin position="20"/>
        <end position="395"/>
    </location>
</feature>
<comment type="similarity">
    <text evidence="1">Belongs to the class-II pyridine nucleotide-disulfide oxidoreductase family.</text>
</comment>
<sequence length="395" mass="44042">MGVHLLALVFFALFTAGLAVPPPSVDYEVIIVGGGPSGLSTLSALGRVRRTALLYDDGHYRNGPTRHMHDVIGNDGAVPSAFRALARQQISRYNTTHIKDVKVTQIAKIDTKSGQYPFFTVTGADGSVHTARKIVLGTGLKDVFPSTPGISENFGKGIFWCPWCDGWEHRDQPFGVLGPLGDVMDSVLEMWSLNRDIIAFVNGTEHDEKERKRLADKYPRWEEQLKKYNVKLEDRVIQSIVRLRDGSKVGDKENWKEYDLFRINFTDGKSTERNALITNFPAVQRSDLPDQLGLQRDKANQNKIAVNINGMRTSVSGVYAVGDANNDGSTNVVHAMFSGKRAAVYIHVEIERENSLALIQKREAKFSARKAEKDALRLVGRDLEDVWEKAKAMSK</sequence>
<evidence type="ECO:0000256" key="2">
    <source>
        <dbReference type="ARBA" id="ARBA00022630"/>
    </source>
</evidence>
<evidence type="ECO:0000259" key="5">
    <source>
        <dbReference type="Pfam" id="PF07992"/>
    </source>
</evidence>
<gene>
    <name evidence="6" type="ORF">MCYG_02499</name>
</gene>
<dbReference type="InterPro" id="IPR023753">
    <property type="entry name" value="FAD/NAD-binding_dom"/>
</dbReference>
<reference evidence="7" key="1">
    <citation type="journal article" date="2012" name="MBio">
        <title>Comparative genome analysis of Trichophyton rubrum and related dermatophytes reveals candidate genes involved in infection.</title>
        <authorList>
            <person name="Martinez D.A."/>
            <person name="Oliver B.G."/>
            <person name="Graeser Y."/>
            <person name="Goldberg J.M."/>
            <person name="Li W."/>
            <person name="Martinez-Rossi N.M."/>
            <person name="Monod M."/>
            <person name="Shelest E."/>
            <person name="Barton R.C."/>
            <person name="Birch E."/>
            <person name="Brakhage A.A."/>
            <person name="Chen Z."/>
            <person name="Gurr S.J."/>
            <person name="Heiman D."/>
            <person name="Heitman J."/>
            <person name="Kosti I."/>
            <person name="Rossi A."/>
            <person name="Saif S."/>
            <person name="Samalova M."/>
            <person name="Saunders C.W."/>
            <person name="Shea T."/>
            <person name="Summerbell R.C."/>
            <person name="Xu J."/>
            <person name="Young S."/>
            <person name="Zeng Q."/>
            <person name="Birren B.W."/>
            <person name="Cuomo C.A."/>
            <person name="White T.C."/>
        </authorList>
    </citation>
    <scope>NUCLEOTIDE SEQUENCE [LARGE SCALE GENOMIC DNA]</scope>
    <source>
        <strain evidence="7">ATCC MYA-4605 / CBS 113480</strain>
    </source>
</reference>
<dbReference type="Gene3D" id="3.50.50.60">
    <property type="entry name" value="FAD/NAD(P)-binding domain"/>
    <property type="match status" value="2"/>
</dbReference>
<dbReference type="PRINTS" id="PR00469">
    <property type="entry name" value="PNDRDTASEII"/>
</dbReference>
<dbReference type="Proteomes" id="UP000002035">
    <property type="component" value="Unassembled WGS sequence"/>
</dbReference>
<name>C5FFZ5_ARTOC</name>